<gene>
    <name evidence="2" type="ORF">RND81_10G129900</name>
</gene>
<comment type="caution">
    <text evidence="2">The sequence shown here is derived from an EMBL/GenBank/DDBJ whole genome shotgun (WGS) entry which is preliminary data.</text>
</comment>
<accession>A0AAW1I1R7</accession>
<dbReference type="InterPro" id="IPR045026">
    <property type="entry name" value="LIMYB"/>
</dbReference>
<feature type="domain" description="Myb/SANT-like" evidence="1">
    <location>
        <begin position="25"/>
        <end position="117"/>
    </location>
</feature>
<dbReference type="PANTHER" id="PTHR47584">
    <property type="match status" value="1"/>
</dbReference>
<dbReference type="Proteomes" id="UP001443914">
    <property type="component" value="Unassembled WGS sequence"/>
</dbReference>
<dbReference type="PANTHER" id="PTHR47584:SF14">
    <property type="entry name" value="L10-INTERACTING MYB DOMAIN-CONTAINING PROTEIN-LIKE"/>
    <property type="match status" value="1"/>
</dbReference>
<dbReference type="InterPro" id="IPR024752">
    <property type="entry name" value="Myb/SANT-like_dom"/>
</dbReference>
<evidence type="ECO:0000259" key="1">
    <source>
        <dbReference type="Pfam" id="PF12776"/>
    </source>
</evidence>
<dbReference type="EMBL" id="JBDFQZ010000010">
    <property type="protein sequence ID" value="KAK9683297.1"/>
    <property type="molecule type" value="Genomic_DNA"/>
</dbReference>
<name>A0AAW1I1R7_SAPOF</name>
<evidence type="ECO:0000313" key="2">
    <source>
        <dbReference type="EMBL" id="KAK9683297.1"/>
    </source>
</evidence>
<keyword evidence="3" id="KW-1185">Reference proteome</keyword>
<sequence>MVDSKFDVVVGNDEVPEIDTVDNLWTEKLESYFVYLMVEEISKGTMQATTFANAAWQRFAESLRRATGKEYTYYQLKNKYHNLRTRWSDFTSMLIEKDVHFNLVTGEVTATEDVWRRLYSKCRRAKSFRKKGLKDYDKLCVIFGDPEMQFLNNNVRSKDKISNDFTEGQADTPRVKRSEKCYALKASSNATIRDKANKRQKLEKKTSFTASLDSVADSGDGHGYEFAQVQDVVRCMEALNQLEGIDGASYVKATRFIHDDALWRKMFLCMPDERKKDWVLNI</sequence>
<evidence type="ECO:0000313" key="3">
    <source>
        <dbReference type="Proteomes" id="UP001443914"/>
    </source>
</evidence>
<protein>
    <recommendedName>
        <fullName evidence="1">Myb/SANT-like domain-containing protein</fullName>
    </recommendedName>
</protein>
<dbReference type="AlphaFoldDB" id="A0AAW1I1R7"/>
<reference evidence="2" key="1">
    <citation type="submission" date="2024-03" db="EMBL/GenBank/DDBJ databases">
        <title>WGS assembly of Saponaria officinalis var. Norfolk2.</title>
        <authorList>
            <person name="Jenkins J."/>
            <person name="Shu S."/>
            <person name="Grimwood J."/>
            <person name="Barry K."/>
            <person name="Goodstein D."/>
            <person name="Schmutz J."/>
            <person name="Leebens-Mack J."/>
            <person name="Osbourn A."/>
        </authorList>
    </citation>
    <scope>NUCLEOTIDE SEQUENCE [LARGE SCALE GENOMIC DNA]</scope>
    <source>
        <strain evidence="2">JIC</strain>
    </source>
</reference>
<organism evidence="2 3">
    <name type="scientific">Saponaria officinalis</name>
    <name type="common">Common soapwort</name>
    <name type="synonym">Lychnis saponaria</name>
    <dbReference type="NCBI Taxonomy" id="3572"/>
    <lineage>
        <taxon>Eukaryota</taxon>
        <taxon>Viridiplantae</taxon>
        <taxon>Streptophyta</taxon>
        <taxon>Embryophyta</taxon>
        <taxon>Tracheophyta</taxon>
        <taxon>Spermatophyta</taxon>
        <taxon>Magnoliopsida</taxon>
        <taxon>eudicotyledons</taxon>
        <taxon>Gunneridae</taxon>
        <taxon>Pentapetalae</taxon>
        <taxon>Caryophyllales</taxon>
        <taxon>Caryophyllaceae</taxon>
        <taxon>Caryophylleae</taxon>
        <taxon>Saponaria</taxon>
    </lineage>
</organism>
<proteinExistence type="predicted"/>
<dbReference type="Pfam" id="PF12776">
    <property type="entry name" value="Myb_DNA-bind_3"/>
    <property type="match status" value="1"/>
</dbReference>